<dbReference type="WBParaSite" id="PEQ_0001254901-mRNA-1">
    <property type="protein sequence ID" value="PEQ_0001254901-mRNA-1"/>
    <property type="gene ID" value="PEQ_0001254901"/>
</dbReference>
<accession>A0A914S5V1</accession>
<organism evidence="1 2">
    <name type="scientific">Parascaris equorum</name>
    <name type="common">Equine roundworm</name>
    <dbReference type="NCBI Taxonomy" id="6256"/>
    <lineage>
        <taxon>Eukaryota</taxon>
        <taxon>Metazoa</taxon>
        <taxon>Ecdysozoa</taxon>
        <taxon>Nematoda</taxon>
        <taxon>Chromadorea</taxon>
        <taxon>Rhabditida</taxon>
        <taxon>Spirurina</taxon>
        <taxon>Ascaridomorpha</taxon>
        <taxon>Ascaridoidea</taxon>
        <taxon>Ascarididae</taxon>
        <taxon>Parascaris</taxon>
    </lineage>
</organism>
<sequence length="87" mass="10014">MQRSGVIMHRPLMSVSEYHGEIPLYSPSWVIFAPNLIVDASIGIFSTVSLYVEYAESAFTNKVLTFFFSSRLEKERFIVTLDYLRSL</sequence>
<protein>
    <submittedName>
        <fullName evidence="2">Uncharacterized protein</fullName>
    </submittedName>
</protein>
<evidence type="ECO:0000313" key="1">
    <source>
        <dbReference type="Proteomes" id="UP000887564"/>
    </source>
</evidence>
<keyword evidence="1" id="KW-1185">Reference proteome</keyword>
<proteinExistence type="predicted"/>
<dbReference type="AlphaFoldDB" id="A0A914S5V1"/>
<dbReference type="Proteomes" id="UP000887564">
    <property type="component" value="Unplaced"/>
</dbReference>
<evidence type="ECO:0000313" key="2">
    <source>
        <dbReference type="WBParaSite" id="PEQ_0001254901-mRNA-1"/>
    </source>
</evidence>
<name>A0A914S5V1_PAREQ</name>
<reference evidence="2" key="1">
    <citation type="submission" date="2022-11" db="UniProtKB">
        <authorList>
            <consortium name="WormBaseParasite"/>
        </authorList>
    </citation>
    <scope>IDENTIFICATION</scope>
</reference>